<sequence length="114" mass="12446">MKSLYWVGSSKKDLQSLPADVQDVFGYALHLAQTGGKHTQAKPLKGFGGAGVLEVVEDYIGDTYRAVYTVRFGEAVYVLHAFQKKSSSGIATQKPDMNTIRERLKTAENHAKGA</sequence>
<keyword evidence="5" id="KW-1185">Reference proteome</keyword>
<gene>
    <name evidence="3" type="ORF">F131LOC_015030</name>
    <name evidence="2" type="ORF">F131LOC_02362</name>
    <name evidence="1" type="ORF">WCT63_18825</name>
</gene>
<name>A0A855MMI8_9GAMM</name>
<dbReference type="InterPro" id="IPR009241">
    <property type="entry name" value="HigB-like"/>
</dbReference>
<evidence type="ECO:0000313" key="2">
    <source>
        <dbReference type="EMBL" id="POY49961.1"/>
    </source>
</evidence>
<protein>
    <submittedName>
        <fullName evidence="1">Type II toxin-antitoxin system RelE/ParE family toxin</fullName>
    </submittedName>
</protein>
<dbReference type="RefSeq" id="WP_103971625.1">
    <property type="nucleotide sequence ID" value="NZ_CAKLIA010000001.1"/>
</dbReference>
<proteinExistence type="predicted"/>
<reference evidence="3 4" key="2">
    <citation type="submission" date="2020-11" db="EMBL/GenBank/DDBJ databases">
        <title>Complete genome sequence of Pectobacterium versatile F131.</title>
        <authorList>
            <person name="Shirshikov F.V."/>
            <person name="Miroshnikov K."/>
            <person name="Toshakov S.V."/>
            <person name="Kabanova A.P."/>
            <person name="Barannik A.P."/>
            <person name="Shneider M."/>
            <person name="Ignatov A.N."/>
            <person name="Miroshnikov K.A."/>
            <person name="Mikhailova Y.V."/>
            <person name="Shelenkov A."/>
            <person name="Yanushevich Y.G."/>
            <person name="Evseev P.V."/>
        </authorList>
    </citation>
    <scope>NUCLEOTIDE SEQUENCE [LARGE SCALE GENOMIC DNA]</scope>
    <source>
        <strain evidence="3 4">F131</strain>
    </source>
</reference>
<dbReference type="Proteomes" id="UP001313132">
    <property type="component" value="Unassembled WGS sequence"/>
</dbReference>
<evidence type="ECO:0000313" key="4">
    <source>
        <dbReference type="Proteomes" id="UP000237284"/>
    </source>
</evidence>
<evidence type="ECO:0000313" key="3">
    <source>
        <dbReference type="EMBL" id="QPK14682.1"/>
    </source>
</evidence>
<dbReference type="EMBL" id="JBBBON010000022">
    <property type="protein sequence ID" value="MEI7104503.1"/>
    <property type="molecule type" value="Genomic_DNA"/>
</dbReference>
<dbReference type="EMBL" id="PDVW01000011">
    <property type="protein sequence ID" value="POY49961.1"/>
    <property type="molecule type" value="Genomic_DNA"/>
</dbReference>
<dbReference type="AlphaFoldDB" id="A0A855MMI8"/>
<reference evidence="1 5" key="3">
    <citation type="submission" date="2024-03" db="EMBL/GenBank/DDBJ databases">
        <title>Analysis of soft rot Pectobacteriaceae population diversity in US potato growing regions between 2016 and 2022.</title>
        <authorList>
            <person name="Ma X."/>
            <person name="Zhang X."/>
            <person name="Stodghill P."/>
            <person name="Rioux R."/>
            <person name="Babler B."/>
            <person name="Shrestha S."/>
            <person name="Babler B."/>
            <person name="Rivedal H."/>
            <person name="Frost K."/>
            <person name="Hao J."/>
            <person name="Secor G."/>
            <person name="Swingle B."/>
        </authorList>
    </citation>
    <scope>NUCLEOTIDE SEQUENCE [LARGE SCALE GENOMIC DNA]</scope>
    <source>
        <strain evidence="1 5">UMSS2</strain>
    </source>
</reference>
<dbReference type="Pfam" id="PF05973">
    <property type="entry name" value="Gp49"/>
    <property type="match status" value="1"/>
</dbReference>
<dbReference type="Proteomes" id="UP000237284">
    <property type="component" value="Chromosome"/>
</dbReference>
<accession>A0A855MMI8</accession>
<reference evidence="2" key="1">
    <citation type="submission" date="2017-12" db="EMBL/GenBank/DDBJ databases">
        <title>First report on the novel genomospecies/subspecies of Pectobacterium carotovorum in Russia.</title>
        <authorList>
            <person name="Shirshikov F.V."/>
            <person name="Miroshnikov K."/>
            <person name="Toshakov S.V."/>
            <person name="Kabanova A.P."/>
            <person name="Barannik A.P."/>
            <person name="Shneider M."/>
            <person name="Ignatov A.N."/>
            <person name="Miroshnikov K.A."/>
        </authorList>
    </citation>
    <scope>NUCLEOTIDE SEQUENCE [LARGE SCALE GENOMIC DNA]</scope>
    <source>
        <strain evidence="2">F131</strain>
    </source>
</reference>
<evidence type="ECO:0000313" key="1">
    <source>
        <dbReference type="EMBL" id="MEI7104503.1"/>
    </source>
</evidence>
<organism evidence="2">
    <name type="scientific">Pectobacterium versatile</name>
    <dbReference type="NCBI Taxonomy" id="2488639"/>
    <lineage>
        <taxon>Bacteria</taxon>
        <taxon>Pseudomonadati</taxon>
        <taxon>Pseudomonadota</taxon>
        <taxon>Gammaproteobacteria</taxon>
        <taxon>Enterobacterales</taxon>
        <taxon>Pectobacteriaceae</taxon>
        <taxon>Pectobacterium</taxon>
    </lineage>
</organism>
<evidence type="ECO:0000313" key="5">
    <source>
        <dbReference type="Proteomes" id="UP001313132"/>
    </source>
</evidence>
<dbReference type="EMBL" id="CP065030">
    <property type="protein sequence ID" value="QPK14682.1"/>
    <property type="molecule type" value="Genomic_DNA"/>
</dbReference>